<dbReference type="GO" id="GO:0016297">
    <property type="term" value="F:fatty acyl-[ACP] hydrolase activity"/>
    <property type="evidence" value="ECO:0007669"/>
    <property type="project" value="InterPro"/>
</dbReference>
<evidence type="ECO:0000256" key="6">
    <source>
        <dbReference type="ARBA" id="ARBA00023098"/>
    </source>
</evidence>
<dbReference type="InterPro" id="IPR049427">
    <property type="entry name" value="Acyl-ACP_TE_C"/>
</dbReference>
<evidence type="ECO:0000256" key="3">
    <source>
        <dbReference type="ARBA" id="ARBA00022801"/>
    </source>
</evidence>
<dbReference type="Pfam" id="PF20791">
    <property type="entry name" value="Acyl-ACP_TE_C"/>
    <property type="match status" value="1"/>
</dbReference>
<dbReference type="PANTHER" id="PTHR31727:SF6">
    <property type="entry name" value="OLEOYL-ACYL CARRIER PROTEIN THIOESTERASE 1, CHLOROPLASTIC"/>
    <property type="match status" value="1"/>
</dbReference>
<evidence type="ECO:0000256" key="5">
    <source>
        <dbReference type="ARBA" id="ARBA00022946"/>
    </source>
</evidence>
<proteinExistence type="inferred from homology"/>
<dbReference type="InterPro" id="IPR029069">
    <property type="entry name" value="HotDog_dom_sf"/>
</dbReference>
<evidence type="ECO:0008006" key="12">
    <source>
        <dbReference type="Google" id="ProtNLM"/>
    </source>
</evidence>
<feature type="domain" description="Acyl-ACP thioesterase N-terminal hotdog" evidence="8">
    <location>
        <begin position="47"/>
        <end position="164"/>
    </location>
</feature>
<name>A0A399SXB7_9BACT</name>
<dbReference type="Gene3D" id="3.10.129.10">
    <property type="entry name" value="Hotdog Thioesterase"/>
    <property type="match status" value="2"/>
</dbReference>
<keyword evidence="4" id="KW-0276">Fatty acid metabolism</keyword>
<evidence type="ECO:0000256" key="2">
    <source>
        <dbReference type="ARBA" id="ARBA00022516"/>
    </source>
</evidence>
<evidence type="ECO:0000256" key="1">
    <source>
        <dbReference type="ARBA" id="ARBA00006500"/>
    </source>
</evidence>
<dbReference type="GO" id="GO:0000036">
    <property type="term" value="F:acyl carrier activity"/>
    <property type="evidence" value="ECO:0007669"/>
    <property type="project" value="TreeGrafter"/>
</dbReference>
<comment type="similarity">
    <text evidence="1">Belongs to the acyl-ACP thioesterase family.</text>
</comment>
<dbReference type="PANTHER" id="PTHR31727">
    <property type="entry name" value="OLEOYL-ACYL CARRIER PROTEIN THIOESTERASE 1, CHLOROPLASTIC"/>
    <property type="match status" value="1"/>
</dbReference>
<keyword evidence="2" id="KW-0444">Lipid biosynthesis</keyword>
<keyword evidence="7" id="KW-0275">Fatty acid biosynthesis</keyword>
<evidence type="ECO:0000259" key="9">
    <source>
        <dbReference type="Pfam" id="PF20791"/>
    </source>
</evidence>
<dbReference type="Pfam" id="PF01643">
    <property type="entry name" value="Acyl-ACP_TE"/>
    <property type="match status" value="1"/>
</dbReference>
<evidence type="ECO:0000313" key="11">
    <source>
        <dbReference type="Proteomes" id="UP000265926"/>
    </source>
</evidence>
<keyword evidence="6" id="KW-0443">Lipid metabolism</keyword>
<keyword evidence="3" id="KW-0378">Hydrolase</keyword>
<feature type="domain" description="Acyl-ACP thioesterase-like C-terminal" evidence="9">
    <location>
        <begin position="200"/>
        <end position="284"/>
    </location>
</feature>
<protein>
    <recommendedName>
        <fullName evidence="12">Acyl-ACP thioesterase</fullName>
    </recommendedName>
</protein>
<evidence type="ECO:0000259" key="8">
    <source>
        <dbReference type="Pfam" id="PF01643"/>
    </source>
</evidence>
<evidence type="ECO:0000256" key="7">
    <source>
        <dbReference type="ARBA" id="ARBA00023160"/>
    </source>
</evidence>
<accession>A0A399SXB7</accession>
<sequence length="286" mass="33740">MHAKLNICYRFSKPNNKFAKKFTRPLSLCKPNRLYKSKTMSTIVNIHRQELSTKSYFVNRFAELSTSYLFWQIQEIAWEHAEMLGVGFENLQQDKQFWVLSRLLVKIDRRPRWGEKFRLETWPAGTDGFLAHRDIRFIDESGTTIIRATTSWLVLDLKTKRILRFDSFNNFPFHDERVFDGFAGKVPSPKSEKELVFTPVLLNEIDVNQHFNSGRYLERIIDSYDFDFHDKNRLIEFEINFAKEGIPGDFLSVKKQFTDAQNHLCSVVRESDGAELIRARLLWASR</sequence>
<keyword evidence="5" id="KW-0809">Transit peptide</keyword>
<dbReference type="Proteomes" id="UP000265926">
    <property type="component" value="Unassembled WGS sequence"/>
</dbReference>
<dbReference type="AlphaFoldDB" id="A0A399SXB7"/>
<dbReference type="CDD" id="cd00586">
    <property type="entry name" value="4HBT"/>
    <property type="match status" value="1"/>
</dbReference>
<keyword evidence="11" id="KW-1185">Reference proteome</keyword>
<dbReference type="InterPro" id="IPR045023">
    <property type="entry name" value="FATA/B"/>
</dbReference>
<comment type="caution">
    <text evidence="10">The sequence shown here is derived from an EMBL/GenBank/DDBJ whole genome shotgun (WGS) entry which is preliminary data.</text>
</comment>
<gene>
    <name evidence="10" type="ORF">D1614_14650</name>
</gene>
<dbReference type="EMBL" id="QWGR01000008">
    <property type="protein sequence ID" value="RIJ47354.1"/>
    <property type="molecule type" value="Genomic_DNA"/>
</dbReference>
<evidence type="ECO:0000313" key="10">
    <source>
        <dbReference type="EMBL" id="RIJ47354.1"/>
    </source>
</evidence>
<evidence type="ECO:0000256" key="4">
    <source>
        <dbReference type="ARBA" id="ARBA00022832"/>
    </source>
</evidence>
<dbReference type="InterPro" id="IPR002864">
    <property type="entry name" value="Acyl-ACP_thioesterase_NHD"/>
</dbReference>
<organism evidence="10 11">
    <name type="scientific">Maribellus luteus</name>
    <dbReference type="NCBI Taxonomy" id="2305463"/>
    <lineage>
        <taxon>Bacteria</taxon>
        <taxon>Pseudomonadati</taxon>
        <taxon>Bacteroidota</taxon>
        <taxon>Bacteroidia</taxon>
        <taxon>Marinilabiliales</taxon>
        <taxon>Prolixibacteraceae</taxon>
        <taxon>Maribellus</taxon>
    </lineage>
</organism>
<reference evidence="10 11" key="1">
    <citation type="submission" date="2018-08" db="EMBL/GenBank/DDBJ databases">
        <title>Pallidiluteibacterium maritimus gen. nov., sp. nov., isolated from coastal sediment.</title>
        <authorList>
            <person name="Zhou L.Y."/>
        </authorList>
    </citation>
    <scope>NUCLEOTIDE SEQUENCE [LARGE SCALE GENOMIC DNA]</scope>
    <source>
        <strain evidence="10 11">XSD2</strain>
    </source>
</reference>
<dbReference type="SUPFAM" id="SSF54637">
    <property type="entry name" value="Thioesterase/thiol ester dehydrase-isomerase"/>
    <property type="match status" value="2"/>
</dbReference>